<dbReference type="PANTHER" id="PTHR43884:SF12">
    <property type="entry name" value="ISOVALERYL-COA DEHYDROGENASE, MITOCHONDRIAL-RELATED"/>
    <property type="match status" value="1"/>
</dbReference>
<dbReference type="Gene3D" id="1.10.540.10">
    <property type="entry name" value="Acyl-CoA dehydrogenase/oxidase, N-terminal domain"/>
    <property type="match status" value="1"/>
</dbReference>
<keyword evidence="3 5" id="KW-0285">Flavoprotein</keyword>
<dbReference type="GO" id="GO:0050660">
    <property type="term" value="F:flavin adenine dinucleotide binding"/>
    <property type="evidence" value="ECO:0007669"/>
    <property type="project" value="InterPro"/>
</dbReference>
<feature type="domain" description="Acyl-CoA dehydrogenase/oxidase C-terminal" evidence="6">
    <location>
        <begin position="228"/>
        <end position="373"/>
    </location>
</feature>
<dbReference type="InterPro" id="IPR037069">
    <property type="entry name" value="AcylCoA_DH/ox_N_sf"/>
</dbReference>
<evidence type="ECO:0000256" key="1">
    <source>
        <dbReference type="ARBA" id="ARBA00001974"/>
    </source>
</evidence>
<evidence type="ECO:0000256" key="2">
    <source>
        <dbReference type="ARBA" id="ARBA00009347"/>
    </source>
</evidence>
<dbReference type="GO" id="GO:0003995">
    <property type="term" value="F:acyl-CoA dehydrogenase activity"/>
    <property type="evidence" value="ECO:0007669"/>
    <property type="project" value="TreeGrafter"/>
</dbReference>
<evidence type="ECO:0000259" key="8">
    <source>
        <dbReference type="Pfam" id="PF02771"/>
    </source>
</evidence>
<dbReference type="InterPro" id="IPR013786">
    <property type="entry name" value="AcylCoA_DH/ox_N"/>
</dbReference>
<dbReference type="InterPro" id="IPR006091">
    <property type="entry name" value="Acyl-CoA_Oxase/DH_mid-dom"/>
</dbReference>
<keyword evidence="5" id="KW-0560">Oxidoreductase</keyword>
<evidence type="ECO:0000313" key="10">
    <source>
        <dbReference type="Proteomes" id="UP000198619"/>
    </source>
</evidence>
<dbReference type="OrthoDB" id="9802447at2"/>
<dbReference type="Gene3D" id="2.40.110.10">
    <property type="entry name" value="Butyryl-CoA Dehydrogenase, subunit A, domain 2"/>
    <property type="match status" value="1"/>
</dbReference>
<reference evidence="9 10" key="1">
    <citation type="submission" date="2016-10" db="EMBL/GenBank/DDBJ databases">
        <authorList>
            <person name="de Groot N.N."/>
        </authorList>
    </citation>
    <scope>NUCLEOTIDE SEQUENCE [LARGE SCALE GENOMIC DNA]</scope>
    <source>
        <strain evidence="9 10">DSM 12271</strain>
    </source>
</reference>
<keyword evidence="4 5" id="KW-0274">FAD</keyword>
<dbReference type="InterPro" id="IPR046373">
    <property type="entry name" value="Acyl-CoA_Oxase/DH_mid-dom_sf"/>
</dbReference>
<dbReference type="Proteomes" id="UP000198619">
    <property type="component" value="Unassembled WGS sequence"/>
</dbReference>
<dbReference type="STRING" id="84698.SAMN04488528_10119"/>
<evidence type="ECO:0000256" key="5">
    <source>
        <dbReference type="RuleBase" id="RU362125"/>
    </source>
</evidence>
<protein>
    <recommendedName>
        <fullName evidence="11">Acyl-CoA dehydrogenase</fullName>
    </recommendedName>
</protein>
<dbReference type="PANTHER" id="PTHR43884">
    <property type="entry name" value="ACYL-COA DEHYDROGENASE"/>
    <property type="match status" value="1"/>
</dbReference>
<dbReference type="FunFam" id="1.20.140.10:FF:000004">
    <property type="entry name" value="Acyl-CoA dehydrogenase FadE25"/>
    <property type="match status" value="1"/>
</dbReference>
<dbReference type="SUPFAM" id="SSF56645">
    <property type="entry name" value="Acyl-CoA dehydrogenase NM domain-like"/>
    <property type="match status" value="1"/>
</dbReference>
<dbReference type="InterPro" id="IPR036250">
    <property type="entry name" value="AcylCo_DH-like_C"/>
</dbReference>
<dbReference type="EMBL" id="FOKI01000011">
    <property type="protein sequence ID" value="SFB07727.1"/>
    <property type="molecule type" value="Genomic_DNA"/>
</dbReference>
<evidence type="ECO:0008006" key="11">
    <source>
        <dbReference type="Google" id="ProtNLM"/>
    </source>
</evidence>
<dbReference type="PIRSF" id="PIRSF016578">
    <property type="entry name" value="HsaA"/>
    <property type="match status" value="1"/>
</dbReference>
<proteinExistence type="inferred from homology"/>
<evidence type="ECO:0000313" key="9">
    <source>
        <dbReference type="EMBL" id="SFB07727.1"/>
    </source>
</evidence>
<dbReference type="SUPFAM" id="SSF47203">
    <property type="entry name" value="Acyl-CoA dehydrogenase C-terminal domain-like"/>
    <property type="match status" value="1"/>
</dbReference>
<name>A0A1I0Y4F3_9CLOT</name>
<gene>
    <name evidence="9" type="ORF">SAMN04488528_10119</name>
</gene>
<dbReference type="Pfam" id="PF02770">
    <property type="entry name" value="Acyl-CoA_dh_M"/>
    <property type="match status" value="1"/>
</dbReference>
<sequence length="378" mass="42004">MKLELTCEQIKYKDEFNKFVNEIIIPEAAQIDRKQYLPREIIKELTIRGYLGLMIDEKYGGKGADAITIGLLNEELGRGCTTVRNLITVHGMVALAIQKWASEELKNKWLPKLASGECIGAFGLSEPEIGSNAQGIKSTVIDDKNHYVLNGSKKWITMAQIADVFLVFAKYDGKPTAFLVERDTQGFNITPIIDMLGARGSMVGELNFCNCKILKSNIVGSIGTGLSHVALSSLDYGRYTIAWGSVGLGQACINDSIVYASKREQFGNALKDNQLIQKMITEMVVNVKAARQLCYKSGYLRQNCDPESIMETWVAKYFASKMINQVASNALQIHGANGCCSDYPIERYFRDARINEIIEGTSQMHEILIANNAMRGLR</sequence>
<dbReference type="Pfam" id="PF00441">
    <property type="entry name" value="Acyl-CoA_dh_1"/>
    <property type="match status" value="1"/>
</dbReference>
<organism evidence="9 10">
    <name type="scientific">Clostridium frigidicarnis</name>
    <dbReference type="NCBI Taxonomy" id="84698"/>
    <lineage>
        <taxon>Bacteria</taxon>
        <taxon>Bacillati</taxon>
        <taxon>Bacillota</taxon>
        <taxon>Clostridia</taxon>
        <taxon>Eubacteriales</taxon>
        <taxon>Clostridiaceae</taxon>
        <taxon>Clostridium</taxon>
    </lineage>
</organism>
<evidence type="ECO:0000256" key="3">
    <source>
        <dbReference type="ARBA" id="ARBA00022630"/>
    </source>
</evidence>
<dbReference type="AlphaFoldDB" id="A0A1I0Y4F3"/>
<keyword evidence="10" id="KW-1185">Reference proteome</keyword>
<feature type="domain" description="Acyl-CoA oxidase/dehydrogenase middle" evidence="7">
    <location>
        <begin position="121"/>
        <end position="211"/>
    </location>
</feature>
<feature type="domain" description="Acyl-CoA dehydrogenase/oxidase N-terminal" evidence="8">
    <location>
        <begin position="8"/>
        <end position="117"/>
    </location>
</feature>
<evidence type="ECO:0000259" key="6">
    <source>
        <dbReference type="Pfam" id="PF00441"/>
    </source>
</evidence>
<dbReference type="InterPro" id="IPR009075">
    <property type="entry name" value="AcylCo_DH/oxidase_C"/>
</dbReference>
<dbReference type="InterPro" id="IPR009100">
    <property type="entry name" value="AcylCoA_DH/oxidase_NM_dom_sf"/>
</dbReference>
<dbReference type="Pfam" id="PF02771">
    <property type="entry name" value="Acyl-CoA_dh_N"/>
    <property type="match status" value="1"/>
</dbReference>
<evidence type="ECO:0000256" key="4">
    <source>
        <dbReference type="ARBA" id="ARBA00022827"/>
    </source>
</evidence>
<comment type="cofactor">
    <cofactor evidence="1 5">
        <name>FAD</name>
        <dbReference type="ChEBI" id="CHEBI:57692"/>
    </cofactor>
</comment>
<evidence type="ECO:0000259" key="7">
    <source>
        <dbReference type="Pfam" id="PF02770"/>
    </source>
</evidence>
<accession>A0A1I0Y4F3</accession>
<comment type="similarity">
    <text evidence="2 5">Belongs to the acyl-CoA dehydrogenase family.</text>
</comment>
<dbReference type="Gene3D" id="1.20.140.10">
    <property type="entry name" value="Butyryl-CoA Dehydrogenase, subunit A, domain 3"/>
    <property type="match status" value="1"/>
</dbReference>